<accession>A0A2P2R170</accession>
<reference evidence="1" key="1">
    <citation type="submission" date="2018-02" db="EMBL/GenBank/DDBJ databases">
        <title>Rhizophora mucronata_Transcriptome.</title>
        <authorList>
            <person name="Meera S.P."/>
            <person name="Sreeshan A."/>
            <person name="Augustine A."/>
        </authorList>
    </citation>
    <scope>NUCLEOTIDE SEQUENCE</scope>
    <source>
        <tissue evidence="1">Leaf</tissue>
    </source>
</reference>
<sequence length="29" mass="3522">MIKSIIKNCNDRVSFWTLCPRPLMNHFEK</sequence>
<proteinExistence type="predicted"/>
<evidence type="ECO:0000313" key="1">
    <source>
        <dbReference type="EMBL" id="MBX73006.1"/>
    </source>
</evidence>
<organism evidence="1">
    <name type="scientific">Rhizophora mucronata</name>
    <name type="common">Asiatic mangrove</name>
    <dbReference type="NCBI Taxonomy" id="61149"/>
    <lineage>
        <taxon>Eukaryota</taxon>
        <taxon>Viridiplantae</taxon>
        <taxon>Streptophyta</taxon>
        <taxon>Embryophyta</taxon>
        <taxon>Tracheophyta</taxon>
        <taxon>Spermatophyta</taxon>
        <taxon>Magnoliopsida</taxon>
        <taxon>eudicotyledons</taxon>
        <taxon>Gunneridae</taxon>
        <taxon>Pentapetalae</taxon>
        <taxon>rosids</taxon>
        <taxon>fabids</taxon>
        <taxon>Malpighiales</taxon>
        <taxon>Rhizophoraceae</taxon>
        <taxon>Rhizophora</taxon>
    </lineage>
</organism>
<protein>
    <submittedName>
        <fullName evidence="1">Uncharacterized protein</fullName>
    </submittedName>
</protein>
<dbReference type="AlphaFoldDB" id="A0A2P2R170"/>
<name>A0A2P2R170_RHIMU</name>
<dbReference type="EMBL" id="GGEC01092522">
    <property type="protein sequence ID" value="MBX73006.1"/>
    <property type="molecule type" value="Transcribed_RNA"/>
</dbReference>